<feature type="non-terminal residue" evidence="1">
    <location>
        <position position="1"/>
    </location>
</feature>
<evidence type="ECO:0000313" key="1">
    <source>
        <dbReference type="EMBL" id="CAF4241428.1"/>
    </source>
</evidence>
<protein>
    <submittedName>
        <fullName evidence="1">Uncharacterized protein</fullName>
    </submittedName>
</protein>
<accession>A0A820E261</accession>
<comment type="caution">
    <text evidence="1">The sequence shown here is derived from an EMBL/GenBank/DDBJ whole genome shotgun (WGS) entry which is preliminary data.</text>
</comment>
<proteinExistence type="predicted"/>
<evidence type="ECO:0000313" key="2">
    <source>
        <dbReference type="Proteomes" id="UP000663874"/>
    </source>
</evidence>
<reference evidence="1" key="1">
    <citation type="submission" date="2021-02" db="EMBL/GenBank/DDBJ databases">
        <authorList>
            <person name="Nowell W R."/>
        </authorList>
    </citation>
    <scope>NUCLEOTIDE SEQUENCE</scope>
</reference>
<dbReference type="EMBL" id="CAJOBE010021085">
    <property type="protein sequence ID" value="CAF4241428.1"/>
    <property type="molecule type" value="Genomic_DNA"/>
</dbReference>
<name>A0A820E261_9BILA</name>
<dbReference type="Proteomes" id="UP000663874">
    <property type="component" value="Unassembled WGS sequence"/>
</dbReference>
<gene>
    <name evidence="1" type="ORF">FNK824_LOCUS38184</name>
</gene>
<organism evidence="1 2">
    <name type="scientific">Rotaria sordida</name>
    <dbReference type="NCBI Taxonomy" id="392033"/>
    <lineage>
        <taxon>Eukaryota</taxon>
        <taxon>Metazoa</taxon>
        <taxon>Spiralia</taxon>
        <taxon>Gnathifera</taxon>
        <taxon>Rotifera</taxon>
        <taxon>Eurotatoria</taxon>
        <taxon>Bdelloidea</taxon>
        <taxon>Philodinida</taxon>
        <taxon>Philodinidae</taxon>
        <taxon>Rotaria</taxon>
    </lineage>
</organism>
<sequence>YYTIPQNL</sequence>